<reference evidence="2 3" key="2">
    <citation type="submission" date="2020-08" db="EMBL/GenBank/DDBJ databases">
        <title>Adhaeribacter dokdonensis sp. nov., isolated from the rhizosphere of Elymus tsukushiensis, a plant native to the Dokdo Islands, Republic of Korea.</title>
        <authorList>
            <person name="Ghim S.Y."/>
        </authorList>
    </citation>
    <scope>NUCLEOTIDE SEQUENCE [LARGE SCALE GENOMIC DNA]</scope>
    <source>
        <strain evidence="2 3">KUDC8001</strain>
        <plasmid evidence="2 3">unnamed</plasmid>
    </source>
</reference>
<name>A0A7L7L1F0_9BACT</name>
<dbReference type="EMBL" id="CP055152">
    <property type="protein sequence ID" value="QMU26600.1"/>
    <property type="molecule type" value="Genomic_DNA"/>
</dbReference>
<dbReference type="PANTHER" id="PTHR43236:SF2">
    <property type="entry name" value="BLL0069 PROTEIN"/>
    <property type="match status" value="1"/>
</dbReference>
<accession>A0A7L7L1F0</accession>
<gene>
    <name evidence="2" type="ORF">HUW48_00575</name>
</gene>
<reference evidence="2 3" key="1">
    <citation type="submission" date="2020-06" db="EMBL/GenBank/DDBJ databases">
        <authorList>
            <person name="Hwang Y.J."/>
        </authorList>
    </citation>
    <scope>NUCLEOTIDE SEQUENCE [LARGE SCALE GENOMIC DNA]</scope>
    <source>
        <strain evidence="2 3">KUDC8001</strain>
        <plasmid evidence="2 3">unnamed</plasmid>
    </source>
</reference>
<dbReference type="Gene3D" id="1.10.10.2910">
    <property type="match status" value="1"/>
</dbReference>
<protein>
    <submittedName>
        <fullName evidence="2">ImmA/IrrE family metallo-endopeptidase</fullName>
    </submittedName>
</protein>
<geneLocation type="plasmid" evidence="2 3">
    <name>unnamed</name>
</geneLocation>
<dbReference type="InterPro" id="IPR052345">
    <property type="entry name" value="Rad_response_metalloprotease"/>
</dbReference>
<organism evidence="2 3">
    <name type="scientific">Adhaeribacter radiodurans</name>
    <dbReference type="NCBI Taxonomy" id="2745197"/>
    <lineage>
        <taxon>Bacteria</taxon>
        <taxon>Pseudomonadati</taxon>
        <taxon>Bacteroidota</taxon>
        <taxon>Cytophagia</taxon>
        <taxon>Cytophagales</taxon>
        <taxon>Hymenobacteraceae</taxon>
        <taxon>Adhaeribacter</taxon>
    </lineage>
</organism>
<evidence type="ECO:0000313" key="2">
    <source>
        <dbReference type="EMBL" id="QMU26600.1"/>
    </source>
</evidence>
<keyword evidence="3" id="KW-1185">Reference proteome</keyword>
<keyword evidence="2" id="KW-0614">Plasmid</keyword>
<dbReference type="Proteomes" id="UP000514509">
    <property type="component" value="Plasmid unnamed"/>
</dbReference>
<proteinExistence type="predicted"/>
<feature type="domain" description="IrrE N-terminal-like" evidence="1">
    <location>
        <begin position="34"/>
        <end position="173"/>
    </location>
</feature>
<dbReference type="AlphaFoldDB" id="A0A7L7L1F0"/>
<sequence length="180" mass="20652">MNRKRLRQIEKCAEDSLRMFDLYSEPIDVSALAKNLNLNIIYHDLAEDISGLLITNLGQSTIGVNSNNIEFRQRFTIAHEIGHYLLEHQREGVFIDKPSNLFTIVYRDQNSSTGEFLQEREANAFAAALLMPRELVNLAIKNTKFNFEDDQVDVIQCLAIKFKVSSQAMGFRLANLDLLW</sequence>
<dbReference type="PANTHER" id="PTHR43236">
    <property type="entry name" value="ANTITOXIN HIGA1"/>
    <property type="match status" value="1"/>
</dbReference>
<dbReference type="InterPro" id="IPR010359">
    <property type="entry name" value="IrrE_HExxH"/>
</dbReference>
<dbReference type="Pfam" id="PF06114">
    <property type="entry name" value="Peptidase_M78"/>
    <property type="match status" value="1"/>
</dbReference>
<evidence type="ECO:0000313" key="3">
    <source>
        <dbReference type="Proteomes" id="UP000514509"/>
    </source>
</evidence>
<dbReference type="KEGG" id="add:HUW48_00575"/>
<evidence type="ECO:0000259" key="1">
    <source>
        <dbReference type="Pfam" id="PF06114"/>
    </source>
</evidence>
<dbReference type="RefSeq" id="WP_182411418.1">
    <property type="nucleotide sequence ID" value="NZ_CP055152.1"/>
</dbReference>